<dbReference type="Pfam" id="PF00149">
    <property type="entry name" value="Metallophos"/>
    <property type="match status" value="1"/>
</dbReference>
<evidence type="ECO:0000259" key="4">
    <source>
        <dbReference type="Pfam" id="PF00149"/>
    </source>
</evidence>
<sequence length="651" mass="72651">MIRRRLRQAMLTVMMLCILCVGSVLAKDDKSSADEVTVLFTHDIHSHLDEFRNADGKVGGFARLKTLLDEERGSNPATFVFDGGDFSMGTLYQTVYETEAAELTMLGRLGYDATTFGNHEFDYRSEGISHMFHSALENAGDDPSIVLPKFVTANIDWEKNDTEDNRLIRDALEDYGSTPYAIVEREGVRIGVFGVLGEDAEACAPESGLEFEPIVEASEEVVKELEKEGADMIVCLSHSGTNEEEDKSEDEILAKKVPEIDVIVSAHTHTKLDKHIKSGDTYIVSAGCYGEYLGDLKMTPTEDGRWNLDEYTLHHLDESVSPDEKVNEELDIYKKLVNEEYLSRFDYTFDQVLADNSVAFTQMDRFALEVEEDPLGSIIADAYVYAVEQAEGADYDKVDVAVVPSGTIRDTLQIGALTVSDAFNVCSLGIGADRIPGYPLVSVYLTGAELKTAAEIDVSVSPIMTTAQLYPSGLHWTYNPNRMMLNRVTEAALYDDLAPSNEKKAQELKDDRLYRVVAGLYSAQMLGAVEDTSKGLLKITPKDKDGVEIKDFEQHIIHDKNGAELKEWYALARYLESFDKSGEGISQIPQSYGRPEGRKEEVDSKNIIELVKQPNKFAFIVYGAAICLILIIVLVVRFIIKRRKKKKNMIY</sequence>
<dbReference type="Pfam" id="PF02872">
    <property type="entry name" value="5_nucleotid_C"/>
    <property type="match status" value="1"/>
</dbReference>
<dbReference type="SUPFAM" id="SSF56300">
    <property type="entry name" value="Metallo-dependent phosphatases"/>
    <property type="match status" value="1"/>
</dbReference>
<evidence type="ECO:0000313" key="6">
    <source>
        <dbReference type="EMBL" id="TDA21599.1"/>
    </source>
</evidence>
<keyword evidence="3" id="KW-0812">Transmembrane</keyword>
<dbReference type="EMBL" id="SMMX01000008">
    <property type="protein sequence ID" value="TDA21599.1"/>
    <property type="molecule type" value="Genomic_DNA"/>
</dbReference>
<dbReference type="InterPro" id="IPR004843">
    <property type="entry name" value="Calcineurin-like_PHP"/>
</dbReference>
<feature type="domain" description="Calcineurin-like phosphoesterase" evidence="4">
    <location>
        <begin position="37"/>
        <end position="270"/>
    </location>
</feature>
<dbReference type="PANTHER" id="PTHR11575">
    <property type="entry name" value="5'-NUCLEOTIDASE-RELATED"/>
    <property type="match status" value="1"/>
</dbReference>
<feature type="signal peptide" evidence="2">
    <location>
        <begin position="1"/>
        <end position="26"/>
    </location>
</feature>
<keyword evidence="2" id="KW-0378">Hydrolase</keyword>
<keyword evidence="1 2" id="KW-0732">Signal</keyword>
<dbReference type="InterPro" id="IPR036907">
    <property type="entry name" value="5'-Nucleotdase_C_sf"/>
</dbReference>
<dbReference type="InterPro" id="IPR029052">
    <property type="entry name" value="Metallo-depent_PP-like"/>
</dbReference>
<proteinExistence type="inferred from homology"/>
<dbReference type="SUPFAM" id="SSF55816">
    <property type="entry name" value="5'-nucleotidase (syn. UDP-sugar hydrolase), C-terminal domain"/>
    <property type="match status" value="1"/>
</dbReference>
<feature type="transmembrane region" description="Helical" evidence="3">
    <location>
        <begin position="617"/>
        <end position="640"/>
    </location>
</feature>
<protein>
    <submittedName>
        <fullName evidence="6">Bifunctional metallophosphatase/5'-nucleotidase</fullName>
    </submittedName>
</protein>
<comment type="similarity">
    <text evidence="2">Belongs to the 5'-nucleotidase family.</text>
</comment>
<dbReference type="GO" id="GO:0009166">
    <property type="term" value="P:nucleotide catabolic process"/>
    <property type="evidence" value="ECO:0007669"/>
    <property type="project" value="InterPro"/>
</dbReference>
<evidence type="ECO:0000256" key="3">
    <source>
        <dbReference type="SAM" id="Phobius"/>
    </source>
</evidence>
<feature type="chain" id="PRO_5021037583" evidence="2">
    <location>
        <begin position="27"/>
        <end position="651"/>
    </location>
</feature>
<dbReference type="Proteomes" id="UP000295710">
    <property type="component" value="Unassembled WGS sequence"/>
</dbReference>
<keyword evidence="3" id="KW-0472">Membrane</keyword>
<accession>A0A4R4FFJ6</accession>
<comment type="caution">
    <text evidence="6">The sequence shown here is derived from an EMBL/GenBank/DDBJ whole genome shotgun (WGS) entry which is preliminary data.</text>
</comment>
<dbReference type="PANTHER" id="PTHR11575:SF24">
    <property type="entry name" value="5'-NUCLEOTIDASE"/>
    <property type="match status" value="1"/>
</dbReference>
<dbReference type="GO" id="GO:0000166">
    <property type="term" value="F:nucleotide binding"/>
    <property type="evidence" value="ECO:0007669"/>
    <property type="project" value="UniProtKB-KW"/>
</dbReference>
<reference evidence="6 7" key="1">
    <citation type="journal article" date="2016" name="Nat. Microbiol.">
        <title>The Mouse Intestinal Bacterial Collection (miBC) provides host-specific insight into cultured diversity and functional potential of the gut microbiota.</title>
        <authorList>
            <person name="Lagkouvardos I."/>
            <person name="Pukall R."/>
            <person name="Abt B."/>
            <person name="Foesel B.U."/>
            <person name="Meier-Kolthoff J.P."/>
            <person name="Kumar N."/>
            <person name="Bresciani A."/>
            <person name="Martinez I."/>
            <person name="Just S."/>
            <person name="Ziegler C."/>
            <person name="Brugiroux S."/>
            <person name="Garzetti D."/>
            <person name="Wenning M."/>
            <person name="Bui T.P."/>
            <person name="Wang J."/>
            <person name="Hugenholtz F."/>
            <person name="Plugge C.M."/>
            <person name="Peterson D.A."/>
            <person name="Hornef M.W."/>
            <person name="Baines J.F."/>
            <person name="Smidt H."/>
            <person name="Walter J."/>
            <person name="Kristiansen K."/>
            <person name="Nielsen H.B."/>
            <person name="Haller D."/>
            <person name="Overmann J."/>
            <person name="Stecher B."/>
            <person name="Clavel T."/>
        </authorList>
    </citation>
    <scope>NUCLEOTIDE SEQUENCE [LARGE SCALE GENOMIC DNA]</scope>
    <source>
        <strain evidence="6 7">DSM 28560</strain>
    </source>
</reference>
<keyword evidence="3" id="KW-1133">Transmembrane helix</keyword>
<keyword evidence="7" id="KW-1185">Reference proteome</keyword>
<evidence type="ECO:0000313" key="7">
    <source>
        <dbReference type="Proteomes" id="UP000295710"/>
    </source>
</evidence>
<evidence type="ECO:0000256" key="2">
    <source>
        <dbReference type="RuleBase" id="RU362119"/>
    </source>
</evidence>
<feature type="domain" description="5'-Nucleotidase C-terminal" evidence="5">
    <location>
        <begin position="362"/>
        <end position="523"/>
    </location>
</feature>
<dbReference type="CDD" id="cd00845">
    <property type="entry name" value="MPP_UshA_N_like"/>
    <property type="match status" value="1"/>
</dbReference>
<dbReference type="InterPro" id="IPR008334">
    <property type="entry name" value="5'-Nucleotdase_C"/>
</dbReference>
<evidence type="ECO:0000259" key="5">
    <source>
        <dbReference type="Pfam" id="PF02872"/>
    </source>
</evidence>
<dbReference type="GO" id="GO:0016787">
    <property type="term" value="F:hydrolase activity"/>
    <property type="evidence" value="ECO:0007669"/>
    <property type="project" value="UniProtKB-KW"/>
</dbReference>
<keyword evidence="2" id="KW-0547">Nucleotide-binding</keyword>
<name>A0A4R4FFJ6_9FIRM</name>
<evidence type="ECO:0000256" key="1">
    <source>
        <dbReference type="ARBA" id="ARBA00022729"/>
    </source>
</evidence>
<dbReference type="Gene3D" id="3.60.21.10">
    <property type="match status" value="1"/>
</dbReference>
<dbReference type="AlphaFoldDB" id="A0A4R4FFJ6"/>
<organism evidence="6 7">
    <name type="scientific">Extibacter muris</name>
    <dbReference type="NCBI Taxonomy" id="1796622"/>
    <lineage>
        <taxon>Bacteria</taxon>
        <taxon>Bacillati</taxon>
        <taxon>Bacillota</taxon>
        <taxon>Clostridia</taxon>
        <taxon>Lachnospirales</taxon>
        <taxon>Lachnospiraceae</taxon>
        <taxon>Extibacter</taxon>
    </lineage>
</organism>
<dbReference type="InterPro" id="IPR006179">
    <property type="entry name" value="5_nucleotidase/apyrase"/>
</dbReference>
<dbReference type="PRINTS" id="PR01607">
    <property type="entry name" value="APYRASEFAMLY"/>
</dbReference>
<gene>
    <name evidence="6" type="ORF">E1963_10980</name>
</gene>
<dbReference type="Gene3D" id="3.90.780.10">
    <property type="entry name" value="5'-Nucleotidase, C-terminal domain"/>
    <property type="match status" value="1"/>
</dbReference>